<feature type="domain" description="Ribosomal RNA large subunit methyltransferase M THUMP-like" evidence="10">
    <location>
        <begin position="71"/>
        <end position="146"/>
    </location>
</feature>
<dbReference type="PANTHER" id="PTHR37524">
    <property type="entry name" value="RIBOSOMAL RNA LARGE SUBUNIT METHYLTRANSFERASE M"/>
    <property type="match status" value="1"/>
</dbReference>
<keyword evidence="3 11" id="KW-0489">Methyltransferase</keyword>
<dbReference type="InterPro" id="IPR002877">
    <property type="entry name" value="RNA_MeTrfase_FtsJ_dom"/>
</dbReference>
<evidence type="ECO:0000259" key="8">
    <source>
        <dbReference type="Pfam" id="PF01728"/>
    </source>
</evidence>
<evidence type="ECO:0000313" key="12">
    <source>
        <dbReference type="Proteomes" id="UP000247555"/>
    </source>
</evidence>
<dbReference type="GO" id="GO:0032259">
    <property type="term" value="P:methylation"/>
    <property type="evidence" value="ECO:0007669"/>
    <property type="project" value="UniProtKB-KW"/>
</dbReference>
<dbReference type="NCBIfam" id="NF008734">
    <property type="entry name" value="PRK11760.1"/>
    <property type="match status" value="1"/>
</dbReference>
<dbReference type="EMBL" id="QJKI01000007">
    <property type="protein sequence ID" value="PXX79359.1"/>
    <property type="molecule type" value="Genomic_DNA"/>
</dbReference>
<dbReference type="InterPro" id="IPR048646">
    <property type="entry name" value="RlmM_THUMP-like"/>
</dbReference>
<dbReference type="SUPFAM" id="SSF53335">
    <property type="entry name" value="S-adenosyl-L-methionine-dependent methyltransferases"/>
    <property type="match status" value="1"/>
</dbReference>
<dbReference type="InterPro" id="IPR040739">
    <property type="entry name" value="RlmM_FDX"/>
</dbReference>
<keyword evidence="5 7" id="KW-0949">S-adenosyl-L-methionine</keyword>
<gene>
    <name evidence="11" type="ORF">DFR34_107119</name>
</gene>
<dbReference type="Pfam" id="PF01728">
    <property type="entry name" value="FtsJ"/>
    <property type="match status" value="1"/>
</dbReference>
<keyword evidence="12" id="KW-1185">Reference proteome</keyword>
<evidence type="ECO:0000259" key="9">
    <source>
        <dbReference type="Pfam" id="PF18125"/>
    </source>
</evidence>
<feature type="domain" description="RlmM ferredoxin-like" evidence="9">
    <location>
        <begin position="1"/>
        <end position="58"/>
    </location>
</feature>
<feature type="binding site" evidence="7">
    <location>
        <position position="225"/>
    </location>
    <ligand>
        <name>S-adenosyl-L-methionine</name>
        <dbReference type="ChEBI" id="CHEBI:59789"/>
    </ligand>
</feature>
<feature type="domain" description="Ribosomal RNA methyltransferase FtsJ" evidence="8">
    <location>
        <begin position="171"/>
        <end position="265"/>
    </location>
</feature>
<reference evidence="11 12" key="1">
    <citation type="submission" date="2018-05" db="EMBL/GenBank/DDBJ databases">
        <title>Genomic Encyclopedia of Type Strains, Phase IV (KMG-IV): sequencing the most valuable type-strain genomes for metagenomic binning, comparative biology and taxonomic classification.</title>
        <authorList>
            <person name="Goeker M."/>
        </authorList>
    </citation>
    <scope>NUCLEOTIDE SEQUENCE [LARGE SCALE GENOMIC DNA]</scope>
    <source>
        <strain evidence="11 12">DSM 29661</strain>
    </source>
</reference>
<proteinExistence type="predicted"/>
<dbReference type="Gene3D" id="3.30.2300.20">
    <property type="match status" value="1"/>
</dbReference>
<evidence type="ECO:0000256" key="7">
    <source>
        <dbReference type="PIRSR" id="PIRSR028774-2"/>
    </source>
</evidence>
<evidence type="ECO:0000256" key="5">
    <source>
        <dbReference type="ARBA" id="ARBA00022691"/>
    </source>
</evidence>
<accession>A0A318KNQ3</accession>
<evidence type="ECO:0000256" key="4">
    <source>
        <dbReference type="ARBA" id="ARBA00022679"/>
    </source>
</evidence>
<feature type="binding site" evidence="7">
    <location>
        <position position="173"/>
    </location>
    <ligand>
        <name>S-adenosyl-L-methionine</name>
        <dbReference type="ChEBI" id="CHEBI:59789"/>
    </ligand>
</feature>
<evidence type="ECO:0000313" key="11">
    <source>
        <dbReference type="EMBL" id="PXX79359.1"/>
    </source>
</evidence>
<feature type="binding site" evidence="7">
    <location>
        <position position="245"/>
    </location>
    <ligand>
        <name>S-adenosyl-L-methionine</name>
        <dbReference type="ChEBI" id="CHEBI:59789"/>
    </ligand>
</feature>
<dbReference type="Gene3D" id="3.40.50.150">
    <property type="entry name" value="Vaccinia Virus protein VP39"/>
    <property type="match status" value="1"/>
</dbReference>
<organism evidence="11 12">
    <name type="scientific">Rivihabitans pingtungensis</name>
    <dbReference type="NCBI Taxonomy" id="1054498"/>
    <lineage>
        <taxon>Bacteria</taxon>
        <taxon>Pseudomonadati</taxon>
        <taxon>Pseudomonadota</taxon>
        <taxon>Betaproteobacteria</taxon>
        <taxon>Neisseriales</taxon>
        <taxon>Aquaspirillaceae</taxon>
        <taxon>Rivihabitans</taxon>
    </lineage>
</organism>
<keyword evidence="1" id="KW-0963">Cytoplasm</keyword>
<evidence type="ECO:0000256" key="6">
    <source>
        <dbReference type="PIRSR" id="PIRSR028774-1"/>
    </source>
</evidence>
<keyword evidence="4 11" id="KW-0808">Transferase</keyword>
<keyword evidence="2" id="KW-0698">rRNA processing</keyword>
<dbReference type="Proteomes" id="UP000247555">
    <property type="component" value="Unassembled WGS sequence"/>
</dbReference>
<dbReference type="InterPro" id="IPR029063">
    <property type="entry name" value="SAM-dependent_MTases_sf"/>
</dbReference>
<dbReference type="Pfam" id="PF18125">
    <property type="entry name" value="RlmM_FDX"/>
    <property type="match status" value="1"/>
</dbReference>
<dbReference type="GO" id="GO:0006364">
    <property type="term" value="P:rRNA processing"/>
    <property type="evidence" value="ECO:0007669"/>
    <property type="project" value="UniProtKB-KW"/>
</dbReference>
<feature type="binding site" evidence="7">
    <location>
        <begin position="206"/>
        <end position="209"/>
    </location>
    <ligand>
        <name>S-adenosyl-L-methionine</name>
        <dbReference type="ChEBI" id="CHEBI:59789"/>
    </ligand>
</feature>
<dbReference type="Gene3D" id="3.30.70.2810">
    <property type="match status" value="1"/>
</dbReference>
<dbReference type="InterPro" id="IPR011224">
    <property type="entry name" value="rRNA_MeTrfase_M"/>
</dbReference>
<protein>
    <submittedName>
        <fullName evidence="11">23S rRNA (Cytidine2498-2'-O)-methyltransferase</fullName>
    </submittedName>
</protein>
<evidence type="ECO:0000256" key="2">
    <source>
        <dbReference type="ARBA" id="ARBA00022552"/>
    </source>
</evidence>
<feature type="binding site" evidence="7">
    <location>
        <position position="261"/>
    </location>
    <ligand>
        <name>S-adenosyl-L-methionine</name>
        <dbReference type="ChEBI" id="CHEBI:59789"/>
    </ligand>
</feature>
<dbReference type="AlphaFoldDB" id="A0A318KNQ3"/>
<dbReference type="Pfam" id="PF21239">
    <property type="entry name" value="RLMM_N"/>
    <property type="match status" value="1"/>
</dbReference>
<dbReference type="PIRSF" id="PIRSF028774">
    <property type="entry name" value="UCP028774"/>
    <property type="match status" value="1"/>
</dbReference>
<dbReference type="PANTHER" id="PTHR37524:SF2">
    <property type="entry name" value="RIBOSOMAL RNA METHYLTRANSFERASE FTSJ DOMAIN-CONTAINING PROTEIN"/>
    <property type="match status" value="1"/>
</dbReference>
<name>A0A318KNQ3_9NEIS</name>
<comment type="caution">
    <text evidence="11">The sequence shown here is derived from an EMBL/GenBank/DDBJ whole genome shotgun (WGS) entry which is preliminary data.</text>
</comment>
<dbReference type="GO" id="GO:0008168">
    <property type="term" value="F:methyltransferase activity"/>
    <property type="evidence" value="ECO:0007669"/>
    <property type="project" value="UniProtKB-KW"/>
</dbReference>
<feature type="active site" description="Proton acceptor" evidence="6">
    <location>
        <position position="290"/>
    </location>
</feature>
<sequence length="351" mass="40061">MYCRPGFERDCAQEAYLHALRQGAELRIAEAVENSGYVRLEGRARAPDWSALVFARQALSLLAMVELPERDRLTPLLDALPAQPAVFADVWLEMPDTNDGKALSAFTRRFAPLLQDALIDQRRLGGRPDGPRLHVFFPDKQRAWLALGDPRLSAPWPMGILRLRMPPDAPSRSALKLAEAFDMFLSAEDQQRYLHDGLRAVDLGAAPGGWTWQLLRRGLRVIAVDNGPLKGMVAEHPWVTHLRTDGFRFRPDRPVDWVVCDMVEKPSRVATLMANWLIGDHARHAMFNLKLPMKKRQEALESALNDIETLMQAHDIRYRLSVKQLYHDREEVTVYLGREARPRRNGNSKRR</sequence>
<evidence type="ECO:0000256" key="1">
    <source>
        <dbReference type="ARBA" id="ARBA00022490"/>
    </source>
</evidence>
<evidence type="ECO:0000256" key="3">
    <source>
        <dbReference type="ARBA" id="ARBA00022603"/>
    </source>
</evidence>
<evidence type="ECO:0000259" key="10">
    <source>
        <dbReference type="Pfam" id="PF21239"/>
    </source>
</evidence>